<sequence>MKIMLLNLITLLIILTSCHKNSTSSVSTEIPAVYKKVYGATDMYIDGNYIVIKSNGRPDHKSPYYKSTQWESALYEAYNGNNSSFMQNPNLIATASLTFRLPLKPVKAASVQATPLGPIGVSLNGVPFYNQYAANYQPLTMELNTLDQYNGHPQQMGGYHYHIEPTYLTAKYGKHVLLGFLLDGFPVYGPLENNTTLTNDMLDACHGHTHATTDYPDGIYHYHVTADAPYINGTGFYGTPGTVAQ</sequence>
<protein>
    <recommendedName>
        <fullName evidence="2">YHYH domain-containing protein</fullName>
    </recommendedName>
</protein>
<evidence type="ECO:0000256" key="1">
    <source>
        <dbReference type="SAM" id="SignalP"/>
    </source>
</evidence>
<dbReference type="Proteomes" id="UP000192796">
    <property type="component" value="Unassembled WGS sequence"/>
</dbReference>
<evidence type="ECO:0000259" key="2">
    <source>
        <dbReference type="Pfam" id="PF14240"/>
    </source>
</evidence>
<dbReference type="STRING" id="1703345.A3860_07070"/>
<proteinExistence type="predicted"/>
<feature type="chain" id="PRO_5012438569" description="YHYH domain-containing protein" evidence="1">
    <location>
        <begin position="21"/>
        <end position="245"/>
    </location>
</feature>
<dbReference type="PANTHER" id="PTHR30289:SF8">
    <property type="entry name" value="YHYH DOMAIN-CONTAINING PROTEIN"/>
    <property type="match status" value="1"/>
</dbReference>
<evidence type="ECO:0000313" key="3">
    <source>
        <dbReference type="EMBL" id="OQP58082.1"/>
    </source>
</evidence>
<dbReference type="OrthoDB" id="665834at2"/>
<reference evidence="3 4" key="1">
    <citation type="submission" date="2016-03" db="EMBL/GenBank/DDBJ databases">
        <title>Niastella vici sp. nov., isolated from farmland soil.</title>
        <authorList>
            <person name="Chen L."/>
            <person name="Wang D."/>
            <person name="Yang S."/>
            <person name="Wang G."/>
        </authorList>
    </citation>
    <scope>NUCLEOTIDE SEQUENCE [LARGE SCALE GENOMIC DNA]</scope>
    <source>
        <strain evidence="3 4">DJ57</strain>
    </source>
</reference>
<dbReference type="AlphaFoldDB" id="A0A1V9FIB1"/>
<feature type="domain" description="YHYH" evidence="2">
    <location>
        <begin position="200"/>
        <end position="232"/>
    </location>
</feature>
<dbReference type="RefSeq" id="WP_081155225.1">
    <property type="nucleotide sequence ID" value="NZ_LVYD01000102.1"/>
</dbReference>
<dbReference type="InterPro" id="IPR025924">
    <property type="entry name" value="YHYH_dom"/>
</dbReference>
<organism evidence="3 4">
    <name type="scientific">Niastella vici</name>
    <dbReference type="NCBI Taxonomy" id="1703345"/>
    <lineage>
        <taxon>Bacteria</taxon>
        <taxon>Pseudomonadati</taxon>
        <taxon>Bacteroidota</taxon>
        <taxon>Chitinophagia</taxon>
        <taxon>Chitinophagales</taxon>
        <taxon>Chitinophagaceae</taxon>
        <taxon>Niastella</taxon>
    </lineage>
</organism>
<gene>
    <name evidence="3" type="ORF">A3860_07070</name>
</gene>
<feature type="domain" description="YHYH" evidence="2">
    <location>
        <begin position="98"/>
        <end position="191"/>
    </location>
</feature>
<comment type="caution">
    <text evidence="3">The sequence shown here is derived from an EMBL/GenBank/DDBJ whole genome shotgun (WGS) entry which is preliminary data.</text>
</comment>
<name>A0A1V9FIB1_9BACT</name>
<dbReference type="PANTHER" id="PTHR30289">
    <property type="entry name" value="UNCHARACTERIZED PROTEIN YBCL-RELATED"/>
    <property type="match status" value="1"/>
</dbReference>
<keyword evidence="4" id="KW-1185">Reference proteome</keyword>
<keyword evidence="1" id="KW-0732">Signal</keyword>
<dbReference type="EMBL" id="LVYD01000102">
    <property type="protein sequence ID" value="OQP58082.1"/>
    <property type="molecule type" value="Genomic_DNA"/>
</dbReference>
<evidence type="ECO:0000313" key="4">
    <source>
        <dbReference type="Proteomes" id="UP000192796"/>
    </source>
</evidence>
<accession>A0A1V9FIB1</accession>
<feature type="signal peptide" evidence="1">
    <location>
        <begin position="1"/>
        <end position="20"/>
    </location>
</feature>
<dbReference type="PROSITE" id="PS51257">
    <property type="entry name" value="PROKAR_LIPOPROTEIN"/>
    <property type="match status" value="1"/>
</dbReference>
<dbReference type="Pfam" id="PF14240">
    <property type="entry name" value="YHYH"/>
    <property type="match status" value="2"/>
</dbReference>